<dbReference type="AlphaFoldDB" id="X1MV38"/>
<keyword evidence="2" id="KW-0413">Isomerase</keyword>
<evidence type="ECO:0008006" key="4">
    <source>
        <dbReference type="Google" id="ProtNLM"/>
    </source>
</evidence>
<sequence length="67" mass="7539">MGINEDPVTGSAHTILTPYWAEKLGKKDMRAFQMSERGGELVVKLLKSNRVEIFGNSILVLKGRLFF</sequence>
<dbReference type="SUPFAM" id="SSF54506">
    <property type="entry name" value="Diaminopimelate epimerase-like"/>
    <property type="match status" value="1"/>
</dbReference>
<dbReference type="EMBL" id="BARV01029926">
    <property type="protein sequence ID" value="GAI35532.1"/>
    <property type="molecule type" value="Genomic_DNA"/>
</dbReference>
<gene>
    <name evidence="3" type="ORF">S06H3_47626</name>
</gene>
<dbReference type="PANTHER" id="PTHR13774">
    <property type="entry name" value="PHENAZINE BIOSYNTHESIS PROTEIN"/>
    <property type="match status" value="1"/>
</dbReference>
<evidence type="ECO:0000256" key="1">
    <source>
        <dbReference type="ARBA" id="ARBA00008270"/>
    </source>
</evidence>
<organism evidence="3">
    <name type="scientific">marine sediment metagenome</name>
    <dbReference type="NCBI Taxonomy" id="412755"/>
    <lineage>
        <taxon>unclassified sequences</taxon>
        <taxon>metagenomes</taxon>
        <taxon>ecological metagenomes</taxon>
    </lineage>
</organism>
<dbReference type="GO" id="GO:0016853">
    <property type="term" value="F:isomerase activity"/>
    <property type="evidence" value="ECO:0007669"/>
    <property type="project" value="UniProtKB-KW"/>
</dbReference>
<dbReference type="PANTHER" id="PTHR13774:SF17">
    <property type="entry name" value="PHENAZINE BIOSYNTHESIS-LIKE DOMAIN-CONTAINING PROTEIN"/>
    <property type="match status" value="1"/>
</dbReference>
<name>X1MV38_9ZZZZ</name>
<dbReference type="Pfam" id="PF02567">
    <property type="entry name" value="PhzC-PhzF"/>
    <property type="match status" value="1"/>
</dbReference>
<accession>X1MV38</accession>
<comment type="caution">
    <text evidence="3">The sequence shown here is derived from an EMBL/GenBank/DDBJ whole genome shotgun (WGS) entry which is preliminary data.</text>
</comment>
<comment type="similarity">
    <text evidence="1">Belongs to the PhzF family.</text>
</comment>
<evidence type="ECO:0000313" key="3">
    <source>
        <dbReference type="EMBL" id="GAI35532.1"/>
    </source>
</evidence>
<dbReference type="Gene3D" id="3.10.310.10">
    <property type="entry name" value="Diaminopimelate Epimerase, Chain A, domain 1"/>
    <property type="match status" value="1"/>
</dbReference>
<dbReference type="InterPro" id="IPR003719">
    <property type="entry name" value="Phenazine_PhzF-like"/>
</dbReference>
<dbReference type="GO" id="GO:0005737">
    <property type="term" value="C:cytoplasm"/>
    <property type="evidence" value="ECO:0007669"/>
    <property type="project" value="TreeGrafter"/>
</dbReference>
<reference evidence="3" key="1">
    <citation type="journal article" date="2014" name="Front. Microbiol.">
        <title>High frequency of phylogenetically diverse reductive dehalogenase-homologous genes in deep subseafloor sedimentary metagenomes.</title>
        <authorList>
            <person name="Kawai M."/>
            <person name="Futagami T."/>
            <person name="Toyoda A."/>
            <person name="Takaki Y."/>
            <person name="Nishi S."/>
            <person name="Hori S."/>
            <person name="Arai W."/>
            <person name="Tsubouchi T."/>
            <person name="Morono Y."/>
            <person name="Uchiyama I."/>
            <person name="Ito T."/>
            <person name="Fujiyama A."/>
            <person name="Inagaki F."/>
            <person name="Takami H."/>
        </authorList>
    </citation>
    <scope>NUCLEOTIDE SEQUENCE</scope>
    <source>
        <strain evidence="3">Expedition CK06-06</strain>
    </source>
</reference>
<proteinExistence type="inferred from homology"/>
<evidence type="ECO:0000256" key="2">
    <source>
        <dbReference type="ARBA" id="ARBA00023235"/>
    </source>
</evidence>
<protein>
    <recommendedName>
        <fullName evidence="4">PhzF family phenazine biosynthesis protein</fullName>
    </recommendedName>
</protein>